<evidence type="ECO:0000313" key="2">
    <source>
        <dbReference type="Proteomes" id="UP000789860"/>
    </source>
</evidence>
<proteinExistence type="predicted"/>
<keyword evidence="2" id="KW-1185">Reference proteome</keyword>
<organism evidence="1 2">
    <name type="scientific">Scutellospora calospora</name>
    <dbReference type="NCBI Taxonomy" id="85575"/>
    <lineage>
        <taxon>Eukaryota</taxon>
        <taxon>Fungi</taxon>
        <taxon>Fungi incertae sedis</taxon>
        <taxon>Mucoromycota</taxon>
        <taxon>Glomeromycotina</taxon>
        <taxon>Glomeromycetes</taxon>
        <taxon>Diversisporales</taxon>
        <taxon>Gigasporaceae</taxon>
        <taxon>Scutellospora</taxon>
    </lineage>
</organism>
<sequence length="342" mass="39265">EATGQLLVTLEKTRYRFQQRSQKKSLGQVRISPTATRSKNFSIVEGKNTNFTRDVREGENLVLSGEKYNVLEIINDTTLKISKYFQSASNEWMEFRIEPKTCLNGLIDAYRLMFEKYSVDSSIDTEQTRPLSLLIALDIQDDEKVEDYKEKFEDYIFEMFEELKRSTKKPATSLKKFTKSVTTFNNLNIVDPEFQQENTTEYQLGEWIIQLSVLLPIQIAVARNNLFTPLRDGLSSEVEQADLEDGYARHVDAIAQNISFGWYEGIFKHFGNRQVKVVSSMGEQSCGKSYMLNHLVGTTFDGSAMRCTEGVWMSLVITKKFLYVALDFEGLKSLERTPQEGT</sequence>
<comment type="caution">
    <text evidence="1">The sequence shown here is derived from an EMBL/GenBank/DDBJ whole genome shotgun (WGS) entry which is preliminary data.</text>
</comment>
<accession>A0ACA9MMG6</accession>
<feature type="non-terminal residue" evidence="1">
    <location>
        <position position="342"/>
    </location>
</feature>
<reference evidence="1" key="1">
    <citation type="submission" date="2021-06" db="EMBL/GenBank/DDBJ databases">
        <authorList>
            <person name="Kallberg Y."/>
            <person name="Tangrot J."/>
            <person name="Rosling A."/>
        </authorList>
    </citation>
    <scope>NUCLEOTIDE SEQUENCE</scope>
    <source>
        <strain evidence="1">AU212A</strain>
    </source>
</reference>
<dbReference type="EMBL" id="CAJVPM010013527">
    <property type="protein sequence ID" value="CAG8595419.1"/>
    <property type="molecule type" value="Genomic_DNA"/>
</dbReference>
<gene>
    <name evidence="1" type="ORF">SCALOS_LOCUS6733</name>
</gene>
<evidence type="ECO:0000313" key="1">
    <source>
        <dbReference type="EMBL" id="CAG8595419.1"/>
    </source>
</evidence>
<protein>
    <submittedName>
        <fullName evidence="1">6107_t:CDS:1</fullName>
    </submittedName>
</protein>
<name>A0ACA9MMG6_9GLOM</name>
<dbReference type="Proteomes" id="UP000789860">
    <property type="component" value="Unassembled WGS sequence"/>
</dbReference>
<feature type="non-terminal residue" evidence="1">
    <location>
        <position position="1"/>
    </location>
</feature>